<dbReference type="SUPFAM" id="SSF51984">
    <property type="entry name" value="MurCD N-terminal domain"/>
    <property type="match status" value="1"/>
</dbReference>
<dbReference type="SUPFAM" id="SSF53244">
    <property type="entry name" value="MurD-like peptide ligases, peptide-binding domain"/>
    <property type="match status" value="1"/>
</dbReference>
<keyword evidence="15 22" id="KW-0133">Cell shape</keyword>
<keyword evidence="17 22" id="KW-0560">Oxidoreductase</keyword>
<comment type="catalytic activity">
    <reaction evidence="21 22">
        <text>UDP-N-acetyl-alpha-D-muramate + NADP(+) = UDP-N-acetyl-3-O-(1-carboxyvinyl)-alpha-D-glucosamine + NADPH + H(+)</text>
        <dbReference type="Rhea" id="RHEA:12248"/>
        <dbReference type="ChEBI" id="CHEBI:15378"/>
        <dbReference type="ChEBI" id="CHEBI:57783"/>
        <dbReference type="ChEBI" id="CHEBI:58349"/>
        <dbReference type="ChEBI" id="CHEBI:68483"/>
        <dbReference type="ChEBI" id="CHEBI:70757"/>
        <dbReference type="EC" id="1.3.1.98"/>
    </reaction>
</comment>
<dbReference type="Pfam" id="PF08245">
    <property type="entry name" value="Mur_ligase_M"/>
    <property type="match status" value="1"/>
</dbReference>
<organism evidence="24 25">
    <name type="scientific">Cephaloticoccus capnophilus</name>
    <dbReference type="NCBI Taxonomy" id="1548208"/>
    <lineage>
        <taxon>Bacteria</taxon>
        <taxon>Pseudomonadati</taxon>
        <taxon>Verrucomicrobiota</taxon>
        <taxon>Opitutia</taxon>
        <taxon>Opitutales</taxon>
        <taxon>Opitutaceae</taxon>
        <taxon>Cephaloticoccus</taxon>
    </lineage>
</organism>
<dbReference type="InterPro" id="IPR006094">
    <property type="entry name" value="Oxid_FAD_bind_N"/>
</dbReference>
<dbReference type="InterPro" id="IPR016169">
    <property type="entry name" value="FAD-bd_PCMH_sub2"/>
</dbReference>
<dbReference type="GO" id="GO:0009252">
    <property type="term" value="P:peptidoglycan biosynthetic process"/>
    <property type="evidence" value="ECO:0007669"/>
    <property type="project" value="UniProtKB-UniRule"/>
</dbReference>
<evidence type="ECO:0000256" key="4">
    <source>
        <dbReference type="ARBA" id="ARBA00004752"/>
    </source>
</evidence>
<dbReference type="STRING" id="1548208.AXK12_07290"/>
<dbReference type="InterPro" id="IPR050061">
    <property type="entry name" value="MurCDEF_pg_biosynth"/>
</dbReference>
<dbReference type="SUPFAM" id="SSF56176">
    <property type="entry name" value="FAD-binding/transporter-associated domain-like"/>
    <property type="match status" value="1"/>
</dbReference>
<evidence type="ECO:0000256" key="11">
    <source>
        <dbReference type="ARBA" id="ARBA00022741"/>
    </source>
</evidence>
<dbReference type="InterPro" id="IPR016167">
    <property type="entry name" value="FAD-bd_PCMH_sub1"/>
</dbReference>
<dbReference type="InterPro" id="IPR036565">
    <property type="entry name" value="Mur-like_cat_sf"/>
</dbReference>
<comment type="caution">
    <text evidence="24">The sequence shown here is derived from an EMBL/GenBank/DDBJ whole genome shotgun (WGS) entry which is preliminary data.</text>
</comment>
<dbReference type="GO" id="GO:0071949">
    <property type="term" value="F:FAD binding"/>
    <property type="evidence" value="ECO:0007669"/>
    <property type="project" value="InterPro"/>
</dbReference>
<dbReference type="EMBL" id="LSZP01000053">
    <property type="protein sequence ID" value="KXU34552.1"/>
    <property type="molecule type" value="Genomic_DNA"/>
</dbReference>
<dbReference type="HAMAP" id="MF_00037">
    <property type="entry name" value="MurB"/>
    <property type="match status" value="1"/>
</dbReference>
<dbReference type="Gene3D" id="3.90.78.10">
    <property type="entry name" value="UDP-N-acetylenolpyruvoylglucosamine reductase, C-terminal domain"/>
    <property type="match status" value="1"/>
</dbReference>
<evidence type="ECO:0000256" key="21">
    <source>
        <dbReference type="ARBA" id="ARBA00048914"/>
    </source>
</evidence>
<dbReference type="GO" id="GO:0071555">
    <property type="term" value="P:cell wall organization"/>
    <property type="evidence" value="ECO:0007669"/>
    <property type="project" value="UniProtKB-KW"/>
</dbReference>
<sequence>MTTAALPTLFGKTAVRIHCVGVAGMGLGPLAVYLSRSGWQVSGEDDSLDAAAAETGPGAPAAAELRERLLESGVRLEPLPEACDLVVTSSAVLQSHPTVLAARQRGLSIVRRGELLAEVVKDKRLVAVCGSHGKTTTTAMLASALRASGALSTGLAGEPPPLSFGFILGGLPARREFPLAQVAGAEGAWVVAEVDESDGTIEHFTPEITLCVNLDWDHVDHYPSEDALRATFGALFAKTRRAVLINAACPLSQTLAAETAAVPVFRFGDRRDGAVGEGGANPVGEGGGFTGEITAEGGDSLRLALGGRFEIASAELRASGRFNALNATAALAAVQLMGAQLHTHLLAKFPGVRRRQTRLSDLGGLRVIEDYAHHPAEIRALLAELRRDAGKRLYVCFQPHRYSRTAQFKRELAEALSSADHVFLIDVYGAGESPVEGGTTADLAREFAEGGATYCRSDEALLAALGRTVAQASCVAFVGAGNIDAKARAWLALWRARFWDEFAQELRGVVSAETKLTREEPLARKTTMLVGGAARVYAEPRSVEELQRVLRSAHARGVPVFPIGRGSNLIVPDEGVEGLVISLSAPEWAKFEVREDGRIYVSAGLRLKNLCGLAAKAGIAGFEFLEGIPGSVGGALRMNAGAMGAWIFDAVELLEFITLAGEVVTRRVDELHVGYRHCAELAEGAIALGALLRSGAQVDTEAVARQIDVYRKKRVESQPREPSAGCIFKNPEGDSAGRLIDSAGLKGLRVGGAEVSAVHANFIVNRDHATASEVLELVAQVQARVLAAHGVALEPEARLFGKDWSEVAELSDLASASSSTRQKGETK</sequence>
<name>A0A139SJ01_9BACT</name>
<dbReference type="InterPro" id="IPR016166">
    <property type="entry name" value="FAD-bd_PCMH"/>
</dbReference>
<evidence type="ECO:0000256" key="10">
    <source>
        <dbReference type="ARBA" id="ARBA00022630"/>
    </source>
</evidence>
<dbReference type="Pfam" id="PF02873">
    <property type="entry name" value="MurB_C"/>
    <property type="match status" value="1"/>
</dbReference>
<feature type="active site" evidence="22">
    <location>
        <position position="796"/>
    </location>
</feature>
<keyword evidence="11" id="KW-0547">Nucleotide-binding</keyword>
<dbReference type="PROSITE" id="PS51387">
    <property type="entry name" value="FAD_PCMH"/>
    <property type="match status" value="1"/>
</dbReference>
<keyword evidence="16 22" id="KW-0573">Peptidoglycan synthesis</keyword>
<evidence type="ECO:0000256" key="5">
    <source>
        <dbReference type="ARBA" id="ARBA00012518"/>
    </source>
</evidence>
<dbReference type="NCBIfam" id="TIGR00179">
    <property type="entry name" value="murB"/>
    <property type="match status" value="1"/>
</dbReference>
<dbReference type="InterPro" id="IPR003170">
    <property type="entry name" value="MurB"/>
</dbReference>
<comment type="function">
    <text evidence="2 22">Cell wall formation.</text>
</comment>
<dbReference type="InterPro" id="IPR013221">
    <property type="entry name" value="Mur_ligase_cen"/>
</dbReference>
<dbReference type="GO" id="GO:0005737">
    <property type="term" value="C:cytoplasm"/>
    <property type="evidence" value="ECO:0007669"/>
    <property type="project" value="UniProtKB-SubCell"/>
</dbReference>
<dbReference type="GO" id="GO:0005524">
    <property type="term" value="F:ATP binding"/>
    <property type="evidence" value="ECO:0007669"/>
    <property type="project" value="UniProtKB-KW"/>
</dbReference>
<feature type="active site" description="Proton donor" evidence="22">
    <location>
        <position position="726"/>
    </location>
</feature>
<keyword evidence="19 22" id="KW-0961">Cell wall biogenesis/degradation</keyword>
<comment type="pathway">
    <text evidence="4 22">Cell wall biogenesis; peptidoglycan biosynthesis.</text>
</comment>
<evidence type="ECO:0000256" key="19">
    <source>
        <dbReference type="ARBA" id="ARBA00023316"/>
    </source>
</evidence>
<dbReference type="SUPFAM" id="SSF56194">
    <property type="entry name" value="Uridine diphospho-N-Acetylenolpyruvylglucosamine reductase, MurB, C-terminal domain"/>
    <property type="match status" value="1"/>
</dbReference>
<dbReference type="Proteomes" id="UP000071392">
    <property type="component" value="Unassembled WGS sequence"/>
</dbReference>
<feature type="active site" evidence="22">
    <location>
        <position position="676"/>
    </location>
</feature>
<reference evidence="24 25" key="1">
    <citation type="submission" date="2016-02" db="EMBL/GenBank/DDBJ databases">
        <authorList>
            <person name="Wen L."/>
            <person name="He K."/>
            <person name="Yang H."/>
        </authorList>
    </citation>
    <scope>NUCLEOTIDE SEQUENCE [LARGE SCALE GENOMIC DNA]</scope>
    <source>
        <strain evidence="24 25">CV41</strain>
    </source>
</reference>
<dbReference type="InterPro" id="IPR036615">
    <property type="entry name" value="Mur_ligase_C_dom_sf"/>
</dbReference>
<dbReference type="AlphaFoldDB" id="A0A139SJ01"/>
<dbReference type="Gene3D" id="3.30.43.10">
    <property type="entry name" value="Uridine Diphospho-n-acetylenolpyruvylglucosamine Reductase, domain 2"/>
    <property type="match status" value="1"/>
</dbReference>
<comment type="subcellular location">
    <subcellularLocation>
        <location evidence="3 22">Cytoplasm</location>
    </subcellularLocation>
</comment>
<evidence type="ECO:0000256" key="18">
    <source>
        <dbReference type="ARBA" id="ARBA00023306"/>
    </source>
</evidence>
<gene>
    <name evidence="22" type="primary">murB</name>
    <name evidence="24" type="ORF">AXK12_07290</name>
</gene>
<dbReference type="GO" id="GO:0008360">
    <property type="term" value="P:regulation of cell shape"/>
    <property type="evidence" value="ECO:0007669"/>
    <property type="project" value="UniProtKB-KW"/>
</dbReference>
<comment type="cofactor">
    <cofactor evidence="1 22">
        <name>FAD</name>
        <dbReference type="ChEBI" id="CHEBI:57692"/>
    </cofactor>
</comment>
<evidence type="ECO:0000256" key="8">
    <source>
        <dbReference type="ARBA" id="ARBA00022598"/>
    </source>
</evidence>
<keyword evidence="9 22" id="KW-0132">Cell division</keyword>
<evidence type="ECO:0000256" key="22">
    <source>
        <dbReference type="HAMAP-Rule" id="MF_00037"/>
    </source>
</evidence>
<evidence type="ECO:0000256" key="20">
    <source>
        <dbReference type="ARBA" id="ARBA00031026"/>
    </source>
</evidence>
<evidence type="ECO:0000256" key="14">
    <source>
        <dbReference type="ARBA" id="ARBA00022857"/>
    </source>
</evidence>
<dbReference type="Gene3D" id="3.40.50.720">
    <property type="entry name" value="NAD(P)-binding Rossmann-like Domain"/>
    <property type="match status" value="1"/>
</dbReference>
<accession>A0A139SJ01</accession>
<evidence type="ECO:0000256" key="3">
    <source>
        <dbReference type="ARBA" id="ARBA00004496"/>
    </source>
</evidence>
<evidence type="ECO:0000256" key="13">
    <source>
        <dbReference type="ARBA" id="ARBA00022840"/>
    </source>
</evidence>
<evidence type="ECO:0000256" key="9">
    <source>
        <dbReference type="ARBA" id="ARBA00022618"/>
    </source>
</evidence>
<comment type="similarity">
    <text evidence="22">Belongs to the MurB family.</text>
</comment>
<protein>
    <recommendedName>
        <fullName evidence="6 22">UDP-N-acetylenolpyruvoylglucosamine reductase</fullName>
        <ecNumber evidence="5 22">1.3.1.98</ecNumber>
    </recommendedName>
    <alternativeName>
        <fullName evidence="20 22">UDP-N-acetylmuramate dehydrogenase</fullName>
    </alternativeName>
</protein>
<keyword evidence="14 22" id="KW-0521">NADP</keyword>
<evidence type="ECO:0000256" key="7">
    <source>
        <dbReference type="ARBA" id="ARBA00022490"/>
    </source>
</evidence>
<dbReference type="NCBIfam" id="NF010480">
    <property type="entry name" value="PRK13905.1"/>
    <property type="match status" value="1"/>
</dbReference>
<evidence type="ECO:0000259" key="23">
    <source>
        <dbReference type="PROSITE" id="PS51387"/>
    </source>
</evidence>
<evidence type="ECO:0000313" key="25">
    <source>
        <dbReference type="Proteomes" id="UP000071392"/>
    </source>
</evidence>
<dbReference type="InterPro" id="IPR011601">
    <property type="entry name" value="MurB_C"/>
</dbReference>
<dbReference type="EC" id="1.3.1.98" evidence="5 22"/>
<dbReference type="SUPFAM" id="SSF53623">
    <property type="entry name" value="MurD-like peptide ligases, catalytic domain"/>
    <property type="match status" value="1"/>
</dbReference>
<dbReference type="PANTHER" id="PTHR43445">
    <property type="entry name" value="UDP-N-ACETYLMURAMATE--L-ALANINE LIGASE-RELATED"/>
    <property type="match status" value="1"/>
</dbReference>
<keyword evidence="25" id="KW-1185">Reference proteome</keyword>
<dbReference type="GO" id="GO:0008762">
    <property type="term" value="F:UDP-N-acetylmuramate dehydrogenase activity"/>
    <property type="evidence" value="ECO:0007669"/>
    <property type="project" value="UniProtKB-UniRule"/>
</dbReference>
<dbReference type="InterPro" id="IPR004101">
    <property type="entry name" value="Mur_ligase_C"/>
</dbReference>
<dbReference type="Pfam" id="PF02875">
    <property type="entry name" value="Mur_ligase_C"/>
    <property type="match status" value="1"/>
</dbReference>
<dbReference type="Pfam" id="PF01225">
    <property type="entry name" value="Mur_ligase"/>
    <property type="match status" value="1"/>
</dbReference>
<evidence type="ECO:0000256" key="12">
    <source>
        <dbReference type="ARBA" id="ARBA00022827"/>
    </source>
</evidence>
<evidence type="ECO:0000313" key="24">
    <source>
        <dbReference type="EMBL" id="KXU34552.1"/>
    </source>
</evidence>
<keyword evidence="10 22" id="KW-0285">Flavoprotein</keyword>
<feature type="domain" description="FAD-binding PCMH-type" evidence="23">
    <location>
        <begin position="529"/>
        <end position="697"/>
    </location>
</feature>
<dbReference type="GO" id="GO:0016881">
    <property type="term" value="F:acid-amino acid ligase activity"/>
    <property type="evidence" value="ECO:0007669"/>
    <property type="project" value="InterPro"/>
</dbReference>
<evidence type="ECO:0000256" key="15">
    <source>
        <dbReference type="ARBA" id="ARBA00022960"/>
    </source>
</evidence>
<proteinExistence type="inferred from homology"/>
<keyword evidence="12 22" id="KW-0274">FAD</keyword>
<keyword evidence="7 22" id="KW-0963">Cytoplasm</keyword>
<dbReference type="InterPro" id="IPR000713">
    <property type="entry name" value="Mur_ligase_N"/>
</dbReference>
<dbReference type="PANTHER" id="PTHR43445:SF3">
    <property type="entry name" value="UDP-N-ACETYLMURAMATE--L-ALANINE LIGASE"/>
    <property type="match status" value="1"/>
</dbReference>
<dbReference type="Pfam" id="PF01565">
    <property type="entry name" value="FAD_binding_4"/>
    <property type="match status" value="1"/>
</dbReference>
<keyword evidence="13" id="KW-0067">ATP-binding</keyword>
<keyword evidence="18 22" id="KW-0131">Cell cycle</keyword>
<evidence type="ECO:0000256" key="2">
    <source>
        <dbReference type="ARBA" id="ARBA00003921"/>
    </source>
</evidence>
<evidence type="ECO:0000256" key="17">
    <source>
        <dbReference type="ARBA" id="ARBA00023002"/>
    </source>
</evidence>
<dbReference type="Gene3D" id="3.40.1190.10">
    <property type="entry name" value="Mur-like, catalytic domain"/>
    <property type="match status" value="1"/>
</dbReference>
<evidence type="ECO:0000256" key="16">
    <source>
        <dbReference type="ARBA" id="ARBA00022984"/>
    </source>
</evidence>
<dbReference type="GO" id="GO:0051301">
    <property type="term" value="P:cell division"/>
    <property type="evidence" value="ECO:0007669"/>
    <property type="project" value="UniProtKB-KW"/>
</dbReference>
<dbReference type="InterPro" id="IPR036635">
    <property type="entry name" value="MurB_C_sf"/>
</dbReference>
<keyword evidence="8" id="KW-0436">Ligase</keyword>
<dbReference type="Gene3D" id="3.90.190.20">
    <property type="entry name" value="Mur ligase, C-terminal domain"/>
    <property type="match status" value="1"/>
</dbReference>
<evidence type="ECO:0000256" key="6">
    <source>
        <dbReference type="ARBA" id="ARBA00015188"/>
    </source>
</evidence>
<dbReference type="UniPathway" id="UPA00219"/>
<dbReference type="Gene3D" id="3.30.465.10">
    <property type="match status" value="1"/>
</dbReference>
<evidence type="ECO:0000256" key="1">
    <source>
        <dbReference type="ARBA" id="ARBA00001974"/>
    </source>
</evidence>
<dbReference type="InterPro" id="IPR036318">
    <property type="entry name" value="FAD-bd_PCMH-like_sf"/>
</dbReference>